<keyword evidence="3" id="KW-1185">Reference proteome</keyword>
<feature type="transmembrane region" description="Helical" evidence="1">
    <location>
        <begin position="59"/>
        <end position="84"/>
    </location>
</feature>
<sequence length="117" mass="12809">MTATGDSRRVHRGLLAMVIIEAALGLPITFLWTVVTVLFADGPRCIPGLPETLYCRSDLVYTLTMIGPAIFCVIGVLLGTVGVVWERSRPRRGWPWTLAGWLVFVVLSPAIFVLAGR</sequence>
<comment type="caution">
    <text evidence="2">The sequence shown here is derived from an EMBL/GenBank/DDBJ whole genome shotgun (WGS) entry which is preliminary data.</text>
</comment>
<evidence type="ECO:0000313" key="2">
    <source>
        <dbReference type="EMBL" id="GAA1683535.1"/>
    </source>
</evidence>
<reference evidence="2 3" key="1">
    <citation type="journal article" date="2019" name="Int. J. Syst. Evol. Microbiol.">
        <title>The Global Catalogue of Microorganisms (GCM) 10K type strain sequencing project: providing services to taxonomists for standard genome sequencing and annotation.</title>
        <authorList>
            <consortium name="The Broad Institute Genomics Platform"/>
            <consortium name="The Broad Institute Genome Sequencing Center for Infectious Disease"/>
            <person name="Wu L."/>
            <person name="Ma J."/>
        </authorList>
    </citation>
    <scope>NUCLEOTIDE SEQUENCE [LARGE SCALE GENOMIC DNA]</scope>
    <source>
        <strain evidence="2 3">JCM 14718</strain>
    </source>
</reference>
<feature type="transmembrane region" description="Helical" evidence="1">
    <location>
        <begin position="96"/>
        <end position="115"/>
    </location>
</feature>
<keyword evidence="1" id="KW-0812">Transmembrane</keyword>
<dbReference type="RefSeq" id="WP_163573875.1">
    <property type="nucleotide sequence ID" value="NZ_BAAANY010000011.1"/>
</dbReference>
<keyword evidence="1" id="KW-1133">Transmembrane helix</keyword>
<proteinExistence type="predicted"/>
<evidence type="ECO:0000256" key="1">
    <source>
        <dbReference type="SAM" id="Phobius"/>
    </source>
</evidence>
<gene>
    <name evidence="2" type="ORF">GCM10009765_35910</name>
</gene>
<dbReference type="EMBL" id="BAAANY010000011">
    <property type="protein sequence ID" value="GAA1683535.1"/>
    <property type="molecule type" value="Genomic_DNA"/>
</dbReference>
<dbReference type="Proteomes" id="UP001500618">
    <property type="component" value="Unassembled WGS sequence"/>
</dbReference>
<organism evidence="2 3">
    <name type="scientific">Fodinicola feengrottensis</name>
    <dbReference type="NCBI Taxonomy" id="435914"/>
    <lineage>
        <taxon>Bacteria</taxon>
        <taxon>Bacillati</taxon>
        <taxon>Actinomycetota</taxon>
        <taxon>Actinomycetes</taxon>
        <taxon>Mycobacteriales</taxon>
        <taxon>Fodinicola</taxon>
    </lineage>
</organism>
<name>A0ABN2H874_9ACTN</name>
<protein>
    <submittedName>
        <fullName evidence="2">Uncharacterized protein</fullName>
    </submittedName>
</protein>
<accession>A0ABN2H874</accession>
<evidence type="ECO:0000313" key="3">
    <source>
        <dbReference type="Proteomes" id="UP001500618"/>
    </source>
</evidence>
<feature type="transmembrane region" description="Helical" evidence="1">
    <location>
        <begin position="14"/>
        <end position="39"/>
    </location>
</feature>
<keyword evidence="1" id="KW-0472">Membrane</keyword>